<feature type="transmembrane region" description="Helical" evidence="1">
    <location>
        <begin position="86"/>
        <end position="109"/>
    </location>
</feature>
<dbReference type="RefSeq" id="WP_191691584.1">
    <property type="nucleotide sequence ID" value="NZ_JACSQY010000012.1"/>
</dbReference>
<keyword evidence="1" id="KW-1133">Transmembrane helix</keyword>
<protein>
    <submittedName>
        <fullName evidence="2">EpsG family protein</fullName>
    </submittedName>
</protein>
<keyword evidence="3" id="KW-1185">Reference proteome</keyword>
<keyword evidence="1" id="KW-0812">Transmembrane</keyword>
<keyword evidence="1" id="KW-0472">Membrane</keyword>
<organism evidence="2 3">
    <name type="scientific">Sporosarcina gallistercoris</name>
    <dbReference type="NCBI Taxonomy" id="2762245"/>
    <lineage>
        <taxon>Bacteria</taxon>
        <taxon>Bacillati</taxon>
        <taxon>Bacillota</taxon>
        <taxon>Bacilli</taxon>
        <taxon>Bacillales</taxon>
        <taxon>Caryophanaceae</taxon>
        <taxon>Sporosarcina</taxon>
    </lineage>
</organism>
<feature type="transmembrane region" description="Helical" evidence="1">
    <location>
        <begin position="161"/>
        <end position="185"/>
    </location>
</feature>
<dbReference type="InterPro" id="IPR049458">
    <property type="entry name" value="EpsG-like"/>
</dbReference>
<comment type="caution">
    <text evidence="2">The sequence shown here is derived from an EMBL/GenBank/DDBJ whole genome shotgun (WGS) entry which is preliminary data.</text>
</comment>
<feature type="transmembrane region" description="Helical" evidence="1">
    <location>
        <begin position="6"/>
        <end position="21"/>
    </location>
</feature>
<accession>A0ABR8PML4</accession>
<proteinExistence type="predicted"/>
<name>A0ABR8PML4_9BACL</name>
<dbReference type="Pfam" id="PF14897">
    <property type="entry name" value="EpsG"/>
    <property type="match status" value="1"/>
</dbReference>
<feature type="transmembrane region" description="Helical" evidence="1">
    <location>
        <begin position="241"/>
        <end position="262"/>
    </location>
</feature>
<dbReference type="EMBL" id="JACSQY010000012">
    <property type="protein sequence ID" value="MBD7909420.1"/>
    <property type="molecule type" value="Genomic_DNA"/>
</dbReference>
<feature type="transmembrane region" description="Helical" evidence="1">
    <location>
        <begin position="28"/>
        <end position="46"/>
    </location>
</feature>
<feature type="transmembrane region" description="Helical" evidence="1">
    <location>
        <begin position="341"/>
        <end position="361"/>
    </location>
</feature>
<feature type="transmembrane region" description="Helical" evidence="1">
    <location>
        <begin position="291"/>
        <end position="311"/>
    </location>
</feature>
<reference evidence="2 3" key="1">
    <citation type="submission" date="2020-08" db="EMBL/GenBank/DDBJ databases">
        <title>A Genomic Blueprint of the Chicken Gut Microbiome.</title>
        <authorList>
            <person name="Gilroy R."/>
            <person name="Ravi A."/>
            <person name="Getino M."/>
            <person name="Pursley I."/>
            <person name="Horton D.L."/>
            <person name="Alikhan N.-F."/>
            <person name="Baker D."/>
            <person name="Gharbi K."/>
            <person name="Hall N."/>
            <person name="Watson M."/>
            <person name="Adriaenssens E.M."/>
            <person name="Foster-Nyarko E."/>
            <person name="Jarju S."/>
            <person name="Secka A."/>
            <person name="Antonio M."/>
            <person name="Oren A."/>
            <person name="Chaudhuri R."/>
            <person name="La Ragione R.M."/>
            <person name="Hildebrand F."/>
            <person name="Pallen M.J."/>
        </authorList>
    </citation>
    <scope>NUCLEOTIDE SEQUENCE [LARGE SCALE GENOMIC DNA]</scope>
    <source>
        <strain evidence="2 3">Sa3CUA8</strain>
    </source>
</reference>
<evidence type="ECO:0000313" key="3">
    <source>
        <dbReference type="Proteomes" id="UP000659496"/>
    </source>
</evidence>
<gene>
    <name evidence="2" type="ORF">H9659_13870</name>
</gene>
<dbReference type="Proteomes" id="UP000659496">
    <property type="component" value="Unassembled WGS sequence"/>
</dbReference>
<feature type="transmembrane region" description="Helical" evidence="1">
    <location>
        <begin position="317"/>
        <end position="334"/>
    </location>
</feature>
<feature type="transmembrane region" description="Helical" evidence="1">
    <location>
        <begin position="197"/>
        <end position="221"/>
    </location>
</feature>
<sequence length="377" mass="43779">MILYIGIALFYIMCMLIEKILGQRINRAGWTVFLLLPLFVLVAFRAPTIGTDTLNYYQSYLLIAQESFFSTSASRLEFGYVMLARLISSLGLDFLGFQIVTTFFIFFSFGKFIYKYSMYLAFSVYFFVTSRMLFGTMNISRQYIAVAILLFSVDSLQKRRFVRFSIIVLLASFFHSTAIVFLIMYPLIGLKINFRKTIFIIGSGILSSIFFDYLIRIFINITGKYEGYLDGGYFNFEGNIAIYFNLLINFSFFIVGLVIGYWNTSKEINKNTLSEKTSGKNRIKFSPNEKVWYVVCLLALIVSIVGLNSTIMSRIELYFSVFFLAYIPSLIQTIKSKEIRVIISSSIIVGLFASFLVIMVYRPNWTTVFPYYWYWNW</sequence>
<feature type="transmembrane region" description="Helical" evidence="1">
    <location>
        <begin position="116"/>
        <end position="134"/>
    </location>
</feature>
<evidence type="ECO:0000256" key="1">
    <source>
        <dbReference type="SAM" id="Phobius"/>
    </source>
</evidence>
<evidence type="ECO:0000313" key="2">
    <source>
        <dbReference type="EMBL" id="MBD7909420.1"/>
    </source>
</evidence>